<dbReference type="GO" id="GO:0045214">
    <property type="term" value="P:sarcomere organization"/>
    <property type="evidence" value="ECO:0000318"/>
    <property type="project" value="GO_Central"/>
</dbReference>
<dbReference type="InParanoid" id="T1EM43"/>
<dbReference type="EnsemblMetazoa" id="HelroT156976">
    <property type="protein sequence ID" value="HelroP156976"/>
    <property type="gene ID" value="HelroG156976"/>
</dbReference>
<sequence length="602" mass="66107">MSYSLKSTFATLPKTARGVPIVLGGDPKGKNFLYSNGNSIIIRHIDNPEQADLYTEHSQPTTVAKYSPSGFYIASADITGKVRIWDTTQKEHILKNEFQPIAGPIKDLAWSGDSQKVVVGGEGRERFGHVFSADTGTSVGEIMGQSKSINSVDFRSSRPFRIITASEDNTVAFFHGPPFKFQFTIQDHTRFVNSVRYSPDGELFVSGGADGKCFIFDGKTGEKKAELGNPAHKMGIYGVTFSPDNKQVLTISGDKTAKIWDATDHFLVKEFVLGTQVDDMLVGCLWQGNHILTVSLSGHITYLDQSNPSKPLRIIKGHNKPITALVLSKDKKYAFTASFDGNICRWDVSNGHCDLISGKGHTNQVQDICIDSTHLITCGMDDMVFFTDLNKIPDCGYQSSVKMTSQPKGIAVGPDGTVFVACIKEIAILKDGKLLQSLKADYEPQCVAINVAGTELAVGGGDMDKKVHIFSVSGSCKLEEKKGLEHHGCLKDISYSPDGRYLAACDAFRKIQLYELPEHKVCEWGYHTARVNSINWSPDSKHLASGALDTHCIIWDPSSKTNYTVIKGAHPQSQVTRVEWVDNNTLLSVGQDSCVKQWSIKH</sequence>
<feature type="repeat" description="WD" evidence="8">
    <location>
        <begin position="315"/>
        <end position="351"/>
    </location>
</feature>
<dbReference type="STRING" id="6412.T1EM43"/>
<proteinExistence type="inferred from homology"/>
<reference evidence="9 11" key="2">
    <citation type="journal article" date="2013" name="Nature">
        <title>Insights into bilaterian evolution from three spiralian genomes.</title>
        <authorList>
            <person name="Simakov O."/>
            <person name="Marletaz F."/>
            <person name="Cho S.J."/>
            <person name="Edsinger-Gonzales E."/>
            <person name="Havlak P."/>
            <person name="Hellsten U."/>
            <person name="Kuo D.H."/>
            <person name="Larsson T."/>
            <person name="Lv J."/>
            <person name="Arendt D."/>
            <person name="Savage R."/>
            <person name="Osoegawa K."/>
            <person name="de Jong P."/>
            <person name="Grimwood J."/>
            <person name="Chapman J.A."/>
            <person name="Shapiro H."/>
            <person name="Aerts A."/>
            <person name="Otillar R.P."/>
            <person name="Terry A.Y."/>
            <person name="Boore J.L."/>
            <person name="Grigoriev I.V."/>
            <person name="Lindberg D.R."/>
            <person name="Seaver E.C."/>
            <person name="Weisblat D.A."/>
            <person name="Putnam N.H."/>
            <person name="Rokhsar D.S."/>
        </authorList>
    </citation>
    <scope>NUCLEOTIDE SEQUENCE</scope>
</reference>
<dbReference type="FunCoup" id="T1EM43">
    <property type="interactions" value="1362"/>
</dbReference>
<dbReference type="AlphaFoldDB" id="T1EM43"/>
<dbReference type="PANTHER" id="PTHR19856">
    <property type="entry name" value="WD-REPEATCONTAINING PROTEIN WDR1"/>
    <property type="match status" value="1"/>
</dbReference>
<evidence type="ECO:0000256" key="5">
    <source>
        <dbReference type="ARBA" id="ARBA00023203"/>
    </source>
</evidence>
<dbReference type="InterPro" id="IPR015943">
    <property type="entry name" value="WD40/YVTN_repeat-like_dom_sf"/>
</dbReference>
<dbReference type="InterPro" id="IPR001680">
    <property type="entry name" value="WD40_rpt"/>
</dbReference>
<dbReference type="Pfam" id="PF00400">
    <property type="entry name" value="WD40"/>
    <property type="match status" value="8"/>
</dbReference>
<dbReference type="RefSeq" id="XP_009017289.1">
    <property type="nucleotide sequence ID" value="XM_009019041.1"/>
</dbReference>
<dbReference type="PANTHER" id="PTHR19856:SF0">
    <property type="entry name" value="WD REPEAT-CONTAINING PROTEIN 1"/>
    <property type="match status" value="1"/>
</dbReference>
<comment type="similarity">
    <text evidence="6">Belongs to the WD repeat AIP1 family.</text>
</comment>
<dbReference type="OMA" id="FYQGPPF"/>
<dbReference type="eggNOG" id="KOG0318">
    <property type="taxonomic scope" value="Eukaryota"/>
</dbReference>
<dbReference type="CDD" id="cd00200">
    <property type="entry name" value="WD40"/>
    <property type="match status" value="1"/>
</dbReference>
<keyword evidence="5" id="KW-0009">Actin-binding</keyword>
<evidence type="ECO:0000313" key="10">
    <source>
        <dbReference type="EnsemblMetazoa" id="HelroP156976"/>
    </source>
</evidence>
<dbReference type="GO" id="GO:0030834">
    <property type="term" value="P:regulation of actin filament depolymerization"/>
    <property type="evidence" value="ECO:0007669"/>
    <property type="project" value="UniProtKB-ARBA"/>
</dbReference>
<feature type="repeat" description="WD" evidence="8">
    <location>
        <begin position="54"/>
        <end position="95"/>
    </location>
</feature>
<dbReference type="CTD" id="20197643"/>
<dbReference type="SMART" id="SM00320">
    <property type="entry name" value="WD40"/>
    <property type="match status" value="11"/>
</dbReference>
<dbReference type="PROSITE" id="PS50294">
    <property type="entry name" value="WD_REPEATS_REGION"/>
    <property type="match status" value="5"/>
</dbReference>
<dbReference type="GeneID" id="20197643"/>
<keyword evidence="11" id="KW-1185">Reference proteome</keyword>
<evidence type="ECO:0000256" key="6">
    <source>
        <dbReference type="ARBA" id="ARBA00038366"/>
    </source>
</evidence>
<dbReference type="GO" id="GO:0040011">
    <property type="term" value="P:locomotion"/>
    <property type="evidence" value="ECO:0000318"/>
    <property type="project" value="GO_Central"/>
</dbReference>
<reference evidence="10" key="3">
    <citation type="submission" date="2015-06" db="UniProtKB">
        <authorList>
            <consortium name="EnsemblMetazoa"/>
        </authorList>
    </citation>
    <scope>IDENTIFICATION</scope>
</reference>
<dbReference type="HOGENOM" id="CLU_015246_3_0_1"/>
<dbReference type="FunFam" id="2.130.10.10:FF:000167">
    <property type="entry name" value="Actin-interacting protein 1"/>
    <property type="match status" value="1"/>
</dbReference>
<dbReference type="OrthoDB" id="2306at2759"/>
<keyword evidence="4" id="KW-0677">Repeat</keyword>
<dbReference type="Proteomes" id="UP000015101">
    <property type="component" value="Unassembled WGS sequence"/>
</dbReference>
<feature type="repeat" description="WD" evidence="8">
    <location>
        <begin position="524"/>
        <end position="565"/>
    </location>
</feature>
<dbReference type="EMBL" id="KB096457">
    <property type="protein sequence ID" value="ESO04710.1"/>
    <property type="molecule type" value="Genomic_DNA"/>
</dbReference>
<organism evidence="10 11">
    <name type="scientific">Helobdella robusta</name>
    <name type="common">Californian leech</name>
    <dbReference type="NCBI Taxonomy" id="6412"/>
    <lineage>
        <taxon>Eukaryota</taxon>
        <taxon>Metazoa</taxon>
        <taxon>Spiralia</taxon>
        <taxon>Lophotrochozoa</taxon>
        <taxon>Annelida</taxon>
        <taxon>Clitellata</taxon>
        <taxon>Hirudinea</taxon>
        <taxon>Rhynchobdellida</taxon>
        <taxon>Glossiphoniidae</taxon>
        <taxon>Helobdella</taxon>
    </lineage>
</organism>
<dbReference type="GO" id="GO:0030833">
    <property type="term" value="P:regulation of actin filament polymerization"/>
    <property type="evidence" value="ECO:0007669"/>
    <property type="project" value="UniProtKB-ARBA"/>
</dbReference>
<gene>
    <name evidence="10" type="primary">20197643</name>
    <name evidence="9" type="ORF">HELRODRAFT_156976</name>
</gene>
<dbReference type="InterPro" id="IPR036322">
    <property type="entry name" value="WD40_repeat_dom_sf"/>
</dbReference>
<comment type="subcellular location">
    <subcellularLocation>
        <location evidence="1">Cytoplasm</location>
    </subcellularLocation>
</comment>
<evidence type="ECO:0000313" key="11">
    <source>
        <dbReference type="Proteomes" id="UP000015101"/>
    </source>
</evidence>
<reference evidence="11" key="1">
    <citation type="submission" date="2012-12" db="EMBL/GenBank/DDBJ databases">
        <authorList>
            <person name="Hellsten U."/>
            <person name="Grimwood J."/>
            <person name="Chapman J.A."/>
            <person name="Shapiro H."/>
            <person name="Aerts A."/>
            <person name="Otillar R.P."/>
            <person name="Terry A.Y."/>
            <person name="Boore J.L."/>
            <person name="Simakov O."/>
            <person name="Marletaz F."/>
            <person name="Cho S.-J."/>
            <person name="Edsinger-Gonzales E."/>
            <person name="Havlak P."/>
            <person name="Kuo D.-H."/>
            <person name="Larsson T."/>
            <person name="Lv J."/>
            <person name="Arendt D."/>
            <person name="Savage R."/>
            <person name="Osoegawa K."/>
            <person name="de Jong P."/>
            <person name="Lindberg D.R."/>
            <person name="Seaver E.C."/>
            <person name="Weisblat D.A."/>
            <person name="Putnam N.H."/>
            <person name="Grigoriev I.V."/>
            <person name="Rokhsar D.S."/>
        </authorList>
    </citation>
    <scope>NUCLEOTIDE SEQUENCE</scope>
</reference>
<dbReference type="GO" id="GO:0030042">
    <property type="term" value="P:actin filament depolymerization"/>
    <property type="evidence" value="ECO:0000318"/>
    <property type="project" value="GO_Central"/>
</dbReference>
<evidence type="ECO:0000256" key="3">
    <source>
        <dbReference type="ARBA" id="ARBA00022574"/>
    </source>
</evidence>
<evidence type="ECO:0000256" key="4">
    <source>
        <dbReference type="ARBA" id="ARBA00022737"/>
    </source>
</evidence>
<dbReference type="SUPFAM" id="SSF50978">
    <property type="entry name" value="WD40 repeat-like"/>
    <property type="match status" value="2"/>
</dbReference>
<dbReference type="EMBL" id="AMQM01004193">
    <property type="status" value="NOT_ANNOTATED_CDS"/>
    <property type="molecule type" value="Genomic_DNA"/>
</dbReference>
<feature type="repeat" description="WD" evidence="8">
    <location>
        <begin position="229"/>
        <end position="261"/>
    </location>
</feature>
<keyword evidence="3 8" id="KW-0853">WD repeat</keyword>
<accession>T1EM43</accession>
<evidence type="ECO:0000313" key="9">
    <source>
        <dbReference type="EMBL" id="ESO04710.1"/>
    </source>
</evidence>
<dbReference type="FunFam" id="2.130.10.10:FF:000097">
    <property type="entry name" value="WD repeat domain 1"/>
    <property type="match status" value="1"/>
</dbReference>
<name>T1EM43_HELRO</name>
<dbReference type="KEGG" id="hro:HELRODRAFT_156976"/>
<dbReference type="PROSITE" id="PS50082">
    <property type="entry name" value="WD_REPEATS_2"/>
    <property type="match status" value="5"/>
</dbReference>
<keyword evidence="2" id="KW-0963">Cytoplasm</keyword>
<evidence type="ECO:0000256" key="2">
    <source>
        <dbReference type="ARBA" id="ARBA00022490"/>
    </source>
</evidence>
<feature type="repeat" description="WD" evidence="8">
    <location>
        <begin position="185"/>
        <end position="226"/>
    </location>
</feature>
<dbReference type="GO" id="GO:0030864">
    <property type="term" value="C:cortical actin cytoskeleton"/>
    <property type="evidence" value="ECO:0000318"/>
    <property type="project" value="GO_Central"/>
</dbReference>
<dbReference type="GO" id="GO:0051015">
    <property type="term" value="F:actin filament binding"/>
    <property type="evidence" value="ECO:0000318"/>
    <property type="project" value="GO_Central"/>
</dbReference>
<evidence type="ECO:0000256" key="7">
    <source>
        <dbReference type="ARBA" id="ARBA00067845"/>
    </source>
</evidence>
<protein>
    <recommendedName>
        <fullName evidence="7">Actin-interacting protein 1</fullName>
    </recommendedName>
</protein>
<evidence type="ECO:0000256" key="8">
    <source>
        <dbReference type="PROSITE-ProRule" id="PRU00221"/>
    </source>
</evidence>
<evidence type="ECO:0000256" key="1">
    <source>
        <dbReference type="ARBA" id="ARBA00004496"/>
    </source>
</evidence>
<dbReference type="Gene3D" id="2.130.10.10">
    <property type="entry name" value="YVTN repeat-like/Quinoprotein amine dehydrogenase"/>
    <property type="match status" value="2"/>
</dbReference>